<keyword evidence="7" id="KW-1185">Reference proteome</keyword>
<dbReference type="RefSeq" id="WP_083559385.1">
    <property type="nucleotide sequence ID" value="NZ_AQQV01000001.1"/>
</dbReference>
<protein>
    <submittedName>
        <fullName evidence="6">Restriction modification system DNA specificity domain-containing protein</fullName>
    </submittedName>
</protein>
<name>A0A1Y1SHU4_9GAMM</name>
<evidence type="ECO:0000256" key="3">
    <source>
        <dbReference type="ARBA" id="ARBA00023125"/>
    </source>
</evidence>
<dbReference type="Proteomes" id="UP000192342">
    <property type="component" value="Unassembled WGS sequence"/>
</dbReference>
<evidence type="ECO:0000313" key="7">
    <source>
        <dbReference type="Proteomes" id="UP000192342"/>
    </source>
</evidence>
<organism evidence="6 7">
    <name type="scientific">Oceanococcus atlanticus</name>
    <dbReference type="NCBI Taxonomy" id="1317117"/>
    <lineage>
        <taxon>Bacteria</taxon>
        <taxon>Pseudomonadati</taxon>
        <taxon>Pseudomonadota</taxon>
        <taxon>Gammaproteobacteria</taxon>
        <taxon>Chromatiales</taxon>
        <taxon>Oceanococcaceae</taxon>
        <taxon>Oceanococcus</taxon>
    </lineage>
</organism>
<dbReference type="OrthoDB" id="9798929at2"/>
<dbReference type="AlphaFoldDB" id="A0A1Y1SHU4"/>
<feature type="coiled-coil region" evidence="4">
    <location>
        <begin position="359"/>
        <end position="386"/>
    </location>
</feature>
<proteinExistence type="inferred from homology"/>
<reference evidence="6 7" key="1">
    <citation type="submission" date="2013-04" db="EMBL/GenBank/DDBJ databases">
        <title>Oceanococcus atlanticus 22II-S10r2 Genome Sequencing.</title>
        <authorList>
            <person name="Lai Q."/>
            <person name="Li G."/>
            <person name="Shao Z."/>
        </authorList>
    </citation>
    <scope>NUCLEOTIDE SEQUENCE [LARGE SCALE GENOMIC DNA]</scope>
    <source>
        <strain evidence="6 7">22II-S10r2</strain>
    </source>
</reference>
<feature type="domain" description="Type I restriction modification DNA specificity" evidence="5">
    <location>
        <begin position="223"/>
        <end position="362"/>
    </location>
</feature>
<dbReference type="Gene3D" id="3.90.220.20">
    <property type="entry name" value="DNA methylase specificity domains"/>
    <property type="match status" value="2"/>
</dbReference>
<sequence>MSWPQVRLADCCEIVSGATPKTSVDEYWGGPIAWATPKDLSNLEGKHLDATPQTLTDAGYQSCSAKLMPKGSVLFSSRAPIGHVAINTVPICTNQGFKSFIPDSEQLSSDYLFYWLRANKPYLQSLGNGATFKEVSKAIVAEVKIPLPPLPEQRRIAAILDKADALRAKRREAMAKCDQLLQSVFLDMFGDPVTNPKGWPTIELAEAVNPGTIVTYGIVQAGDEVDGGIPYVRTGDIVNGKIQENSLRHTSPEIAAKFQRSRVEAGDIIMSIRATVGTTAVVTESLHGANLTQGTARIAAGAMMDTDYLLNHLRSHGTQVWIQRQIKGATFREITLKRLRELPVMDVPRDLQGRFAAIAHQLRCQASTMEASLLKLREEFASLQQRAFSGQLSQAA</sequence>
<evidence type="ECO:0000256" key="4">
    <source>
        <dbReference type="SAM" id="Coils"/>
    </source>
</evidence>
<keyword evidence="3" id="KW-0238">DNA-binding</keyword>
<feature type="coiled-coil region" evidence="4">
    <location>
        <begin position="156"/>
        <end position="183"/>
    </location>
</feature>
<dbReference type="InterPro" id="IPR044946">
    <property type="entry name" value="Restrct_endonuc_typeI_TRD_sf"/>
</dbReference>
<dbReference type="SUPFAM" id="SSF116734">
    <property type="entry name" value="DNA methylase specificity domain"/>
    <property type="match status" value="2"/>
</dbReference>
<feature type="domain" description="Type I restriction modification DNA specificity" evidence="5">
    <location>
        <begin position="3"/>
        <end position="166"/>
    </location>
</feature>
<keyword evidence="4" id="KW-0175">Coiled coil</keyword>
<dbReference type="PANTHER" id="PTHR30408">
    <property type="entry name" value="TYPE-1 RESTRICTION ENZYME ECOKI SPECIFICITY PROTEIN"/>
    <property type="match status" value="1"/>
</dbReference>
<evidence type="ECO:0000259" key="5">
    <source>
        <dbReference type="Pfam" id="PF01420"/>
    </source>
</evidence>
<dbReference type="GO" id="GO:0003677">
    <property type="term" value="F:DNA binding"/>
    <property type="evidence" value="ECO:0007669"/>
    <property type="project" value="UniProtKB-KW"/>
</dbReference>
<dbReference type="CDD" id="cd17256">
    <property type="entry name" value="RMtype1_S_EcoJA65PI-TRD1-CR1_like"/>
    <property type="match status" value="1"/>
</dbReference>
<dbReference type="InterPro" id="IPR000055">
    <property type="entry name" value="Restrct_endonuc_typeI_TRD"/>
</dbReference>
<accession>A0A1Y1SHU4</accession>
<comment type="caution">
    <text evidence="6">The sequence shown here is derived from an EMBL/GenBank/DDBJ whole genome shotgun (WGS) entry which is preliminary data.</text>
</comment>
<gene>
    <name evidence="6" type="ORF">ATO7_02800</name>
</gene>
<dbReference type="GO" id="GO:0009307">
    <property type="term" value="P:DNA restriction-modification system"/>
    <property type="evidence" value="ECO:0007669"/>
    <property type="project" value="UniProtKB-KW"/>
</dbReference>
<dbReference type="Pfam" id="PF01420">
    <property type="entry name" value="Methylase_S"/>
    <property type="match status" value="2"/>
</dbReference>
<keyword evidence="2" id="KW-0680">Restriction system</keyword>
<dbReference type="InterPro" id="IPR052021">
    <property type="entry name" value="Type-I_RS_S_subunit"/>
</dbReference>
<comment type="similarity">
    <text evidence="1">Belongs to the type-I restriction system S methylase family.</text>
</comment>
<evidence type="ECO:0000256" key="2">
    <source>
        <dbReference type="ARBA" id="ARBA00022747"/>
    </source>
</evidence>
<dbReference type="EMBL" id="AQQV01000001">
    <property type="protein sequence ID" value="ORE88769.1"/>
    <property type="molecule type" value="Genomic_DNA"/>
</dbReference>
<evidence type="ECO:0000313" key="6">
    <source>
        <dbReference type="EMBL" id="ORE88769.1"/>
    </source>
</evidence>
<evidence type="ECO:0000256" key="1">
    <source>
        <dbReference type="ARBA" id="ARBA00010923"/>
    </source>
</evidence>
<dbReference type="STRING" id="1317117.ATO7_02800"/>
<dbReference type="PANTHER" id="PTHR30408:SF12">
    <property type="entry name" value="TYPE I RESTRICTION ENZYME MJAVIII SPECIFICITY SUBUNIT"/>
    <property type="match status" value="1"/>
</dbReference>
<dbReference type="CDD" id="cd17273">
    <property type="entry name" value="RMtype1_S_EcoJA69PI-TRD1-CR1_like"/>
    <property type="match status" value="1"/>
</dbReference>